<feature type="chain" id="PRO_5019155408" description="SET domain-containing protein" evidence="1">
    <location>
        <begin position="29"/>
        <end position="396"/>
    </location>
</feature>
<keyword evidence="3" id="KW-1185">Reference proteome</keyword>
<evidence type="ECO:0000256" key="1">
    <source>
        <dbReference type="SAM" id="SignalP"/>
    </source>
</evidence>
<dbReference type="GO" id="GO:0016279">
    <property type="term" value="F:protein-lysine N-methyltransferase activity"/>
    <property type="evidence" value="ECO:0007669"/>
    <property type="project" value="TreeGrafter"/>
</dbReference>
<dbReference type="CDD" id="cd10527">
    <property type="entry name" value="SET_LSMT"/>
    <property type="match status" value="1"/>
</dbReference>
<gene>
    <name evidence="2" type="ORF">PSNMU_V1.4_AUG-EV-PASAV3_0106190</name>
</gene>
<dbReference type="PANTHER" id="PTHR13271">
    <property type="entry name" value="UNCHARACTERIZED PUTATIVE METHYLTRANSFERASE"/>
    <property type="match status" value="1"/>
</dbReference>
<dbReference type="OrthoDB" id="341421at2759"/>
<dbReference type="AlphaFoldDB" id="A0A448ZNK4"/>
<protein>
    <recommendedName>
        <fullName evidence="4">SET domain-containing protein</fullName>
    </recommendedName>
</protein>
<dbReference type="InterPro" id="IPR050600">
    <property type="entry name" value="SETD3_SETD6_MTase"/>
</dbReference>
<reference evidence="2 3" key="1">
    <citation type="submission" date="2019-01" db="EMBL/GenBank/DDBJ databases">
        <authorList>
            <person name="Ferrante I. M."/>
        </authorList>
    </citation>
    <scope>NUCLEOTIDE SEQUENCE [LARGE SCALE GENOMIC DNA]</scope>
    <source>
        <strain evidence="2 3">B856</strain>
    </source>
</reference>
<evidence type="ECO:0000313" key="3">
    <source>
        <dbReference type="Proteomes" id="UP000291116"/>
    </source>
</evidence>
<dbReference type="Proteomes" id="UP000291116">
    <property type="component" value="Unassembled WGS sequence"/>
</dbReference>
<organism evidence="2 3">
    <name type="scientific">Pseudo-nitzschia multistriata</name>
    <dbReference type="NCBI Taxonomy" id="183589"/>
    <lineage>
        <taxon>Eukaryota</taxon>
        <taxon>Sar</taxon>
        <taxon>Stramenopiles</taxon>
        <taxon>Ochrophyta</taxon>
        <taxon>Bacillariophyta</taxon>
        <taxon>Bacillariophyceae</taxon>
        <taxon>Bacillariophycidae</taxon>
        <taxon>Bacillariales</taxon>
        <taxon>Bacillariaceae</taxon>
        <taxon>Pseudo-nitzschia</taxon>
    </lineage>
</organism>
<dbReference type="Gene3D" id="3.90.1410.10">
    <property type="entry name" value="set domain protein methyltransferase, domain 1"/>
    <property type="match status" value="1"/>
</dbReference>
<keyword evidence="1" id="KW-0732">Signal</keyword>
<evidence type="ECO:0008006" key="4">
    <source>
        <dbReference type="Google" id="ProtNLM"/>
    </source>
</evidence>
<evidence type="ECO:0000313" key="2">
    <source>
        <dbReference type="EMBL" id="VEU43584.1"/>
    </source>
</evidence>
<name>A0A448ZNK4_9STRA</name>
<proteinExistence type="predicted"/>
<dbReference type="SUPFAM" id="SSF82199">
    <property type="entry name" value="SET domain"/>
    <property type="match status" value="1"/>
</dbReference>
<accession>A0A448ZNK4</accession>
<feature type="signal peptide" evidence="1">
    <location>
        <begin position="1"/>
        <end position="28"/>
    </location>
</feature>
<sequence length="396" mass="43341">MMITLSYRLLFLSSISVLGSASIKGCLAWQEIRLAAAKIRRVEQSSRLFATKESSPVDSSLQGVDKFESWFSNVPGSECNPYIKHTSFGTLRGLGTQDKGIGSSSESWMTIPRSIVLESDFSQKDWDAQLAQSLWKEVMKESSGGNSSISGYVSLLTKSWSSDQLPETPPFTAPDALRHWTEEEKAVLSAHAEGQALVDLQKQQEKMWKDKFDRIKTMSGMTWEQFEWAMEAVHSRAFCGDFGIGGGSSMPLPVAVGTPALAALAGYFYYVQLHGQNDIILLALAAIGAIPSVLNLVNSSPPVAVLLPLIDSANHREDADSSIEYSPLTDSFGLTGGSNCLVTEDDGKQQLYISYGKKSDKELLLNYGFLNGVALNNEDNDSTRRKTLAEQFVANH</sequence>
<dbReference type="EMBL" id="CAACVS010000564">
    <property type="protein sequence ID" value="VEU43584.1"/>
    <property type="molecule type" value="Genomic_DNA"/>
</dbReference>
<dbReference type="InterPro" id="IPR046341">
    <property type="entry name" value="SET_dom_sf"/>
</dbReference>